<reference evidence="1" key="2">
    <citation type="journal article" date="2015" name="Fish Shellfish Immunol.">
        <title>Early steps in the European eel (Anguilla anguilla)-Vibrio vulnificus interaction in the gills: Role of the RtxA13 toxin.</title>
        <authorList>
            <person name="Callol A."/>
            <person name="Pajuelo D."/>
            <person name="Ebbesson L."/>
            <person name="Teles M."/>
            <person name="MacKenzie S."/>
            <person name="Amaro C."/>
        </authorList>
    </citation>
    <scope>NUCLEOTIDE SEQUENCE</scope>
</reference>
<dbReference type="EMBL" id="GBXM01056236">
    <property type="protein sequence ID" value="JAH52341.1"/>
    <property type="molecule type" value="Transcribed_RNA"/>
</dbReference>
<dbReference type="AlphaFoldDB" id="A0A0E9TFI1"/>
<organism evidence="1">
    <name type="scientific">Anguilla anguilla</name>
    <name type="common">European freshwater eel</name>
    <name type="synonym">Muraena anguilla</name>
    <dbReference type="NCBI Taxonomy" id="7936"/>
    <lineage>
        <taxon>Eukaryota</taxon>
        <taxon>Metazoa</taxon>
        <taxon>Chordata</taxon>
        <taxon>Craniata</taxon>
        <taxon>Vertebrata</taxon>
        <taxon>Euteleostomi</taxon>
        <taxon>Actinopterygii</taxon>
        <taxon>Neopterygii</taxon>
        <taxon>Teleostei</taxon>
        <taxon>Anguilliformes</taxon>
        <taxon>Anguillidae</taxon>
        <taxon>Anguilla</taxon>
    </lineage>
</organism>
<accession>A0A0E9TFI1</accession>
<name>A0A0E9TFI1_ANGAN</name>
<evidence type="ECO:0000313" key="1">
    <source>
        <dbReference type="EMBL" id="JAH52341.1"/>
    </source>
</evidence>
<protein>
    <submittedName>
        <fullName evidence="1">Uncharacterized protein</fullName>
    </submittedName>
</protein>
<sequence length="56" mass="6615">MKMFSQAYQSVTKNVKMSTNQPCPVYLKYETTYSNRAETIHTVFPQRSLMVLLFVY</sequence>
<proteinExistence type="predicted"/>
<reference evidence="1" key="1">
    <citation type="submission" date="2014-11" db="EMBL/GenBank/DDBJ databases">
        <authorList>
            <person name="Amaro Gonzalez C."/>
        </authorList>
    </citation>
    <scope>NUCLEOTIDE SEQUENCE</scope>
</reference>